<evidence type="ECO:0000313" key="4">
    <source>
        <dbReference type="Proteomes" id="UP000516304"/>
    </source>
</evidence>
<gene>
    <name evidence="3" type="ORF">TIRI35C_1611</name>
</gene>
<proteinExistence type="predicted"/>
<protein>
    <submittedName>
        <fullName evidence="3">N-GNAT family acetyltransferase</fullName>
    </submittedName>
</protein>
<dbReference type="AlphaFoldDB" id="A0A7G2D958"/>
<sequence length="201" mass="23783">MRPVILKGEKVSLAILLRDDLKKSWEWFNERSTVRNLFNSSYFTLPEEEEEFYEELKKNKEKSPTFAVIENESGKLVGIAGFNWINWQARWGEILYYLSPEERWKGYGTETVKLLCEYAFAHLNLRKVWAKVHANNKASIRVLEKNGFTLAGRLREHIWSDGKYLDELIYERFRGNTNTLQNNPNRKTIYNSNSKNHRGFP</sequence>
<dbReference type="InterPro" id="IPR000182">
    <property type="entry name" value="GNAT_dom"/>
</dbReference>
<dbReference type="EMBL" id="LR881183">
    <property type="protein sequence ID" value="CAD5244765.1"/>
    <property type="molecule type" value="Genomic_DNA"/>
</dbReference>
<dbReference type="Proteomes" id="UP000516304">
    <property type="component" value="Chromosome TIRI35C"/>
</dbReference>
<reference evidence="3 4" key="1">
    <citation type="submission" date="2020-09" db="EMBL/GenBank/DDBJ databases">
        <authorList>
            <person name="Courtine D."/>
        </authorList>
    </citation>
    <scope>NUCLEOTIDE SEQUENCE [LARGE SCALE GENOMIC DNA]</scope>
    <source>
        <strain evidence="3 4">IRI35c</strain>
    </source>
</reference>
<dbReference type="Gene3D" id="3.40.630.30">
    <property type="match status" value="1"/>
</dbReference>
<organism evidence="3 4">
    <name type="scientific">Thermococcus camini</name>
    <dbReference type="NCBI Taxonomy" id="2016373"/>
    <lineage>
        <taxon>Archaea</taxon>
        <taxon>Methanobacteriati</taxon>
        <taxon>Methanobacteriota</taxon>
        <taxon>Thermococci</taxon>
        <taxon>Thermococcales</taxon>
        <taxon>Thermococcaceae</taxon>
        <taxon>Thermococcus</taxon>
    </lineage>
</organism>
<dbReference type="InterPro" id="IPR016181">
    <property type="entry name" value="Acyl_CoA_acyltransferase"/>
</dbReference>
<dbReference type="KEGG" id="tcq:TIRI35C_1611"/>
<dbReference type="PANTHER" id="PTHR43415">
    <property type="entry name" value="SPERMIDINE N(1)-ACETYLTRANSFERASE"/>
    <property type="match status" value="1"/>
</dbReference>
<feature type="domain" description="N-acetyltransferase" evidence="2">
    <location>
        <begin position="11"/>
        <end position="166"/>
    </location>
</feature>
<keyword evidence="3" id="KW-0808">Transferase</keyword>
<accession>A0A7G2D958</accession>
<dbReference type="GO" id="GO:0016747">
    <property type="term" value="F:acyltransferase activity, transferring groups other than amino-acyl groups"/>
    <property type="evidence" value="ECO:0007669"/>
    <property type="project" value="InterPro"/>
</dbReference>
<dbReference type="PROSITE" id="PS51186">
    <property type="entry name" value="GNAT"/>
    <property type="match status" value="1"/>
</dbReference>
<evidence type="ECO:0000256" key="1">
    <source>
        <dbReference type="SAM" id="MobiDB-lite"/>
    </source>
</evidence>
<feature type="region of interest" description="Disordered" evidence="1">
    <location>
        <begin position="179"/>
        <end position="201"/>
    </location>
</feature>
<dbReference type="CDD" id="cd04301">
    <property type="entry name" value="NAT_SF"/>
    <property type="match status" value="1"/>
</dbReference>
<evidence type="ECO:0000313" key="3">
    <source>
        <dbReference type="EMBL" id="CAD5244765.1"/>
    </source>
</evidence>
<keyword evidence="4" id="KW-1185">Reference proteome</keyword>
<dbReference type="SUPFAM" id="SSF55729">
    <property type="entry name" value="Acyl-CoA N-acyltransferases (Nat)"/>
    <property type="match status" value="1"/>
</dbReference>
<dbReference type="Pfam" id="PF13302">
    <property type="entry name" value="Acetyltransf_3"/>
    <property type="match status" value="1"/>
</dbReference>
<feature type="compositionally biased region" description="Polar residues" evidence="1">
    <location>
        <begin position="179"/>
        <end position="194"/>
    </location>
</feature>
<dbReference type="PANTHER" id="PTHR43415:SF3">
    <property type="entry name" value="GNAT-FAMILY ACETYLTRANSFERASE"/>
    <property type="match status" value="1"/>
</dbReference>
<evidence type="ECO:0000259" key="2">
    <source>
        <dbReference type="PROSITE" id="PS51186"/>
    </source>
</evidence>
<name>A0A7G2D958_9EURY</name>